<accession>A0A0A9EZ89</accession>
<feature type="compositionally biased region" description="Basic and acidic residues" evidence="1">
    <location>
        <begin position="1"/>
        <end position="11"/>
    </location>
</feature>
<proteinExistence type="predicted"/>
<organism evidence="2">
    <name type="scientific">Arundo donax</name>
    <name type="common">Giant reed</name>
    <name type="synonym">Donax arundinaceus</name>
    <dbReference type="NCBI Taxonomy" id="35708"/>
    <lineage>
        <taxon>Eukaryota</taxon>
        <taxon>Viridiplantae</taxon>
        <taxon>Streptophyta</taxon>
        <taxon>Embryophyta</taxon>
        <taxon>Tracheophyta</taxon>
        <taxon>Spermatophyta</taxon>
        <taxon>Magnoliopsida</taxon>
        <taxon>Liliopsida</taxon>
        <taxon>Poales</taxon>
        <taxon>Poaceae</taxon>
        <taxon>PACMAD clade</taxon>
        <taxon>Arundinoideae</taxon>
        <taxon>Arundineae</taxon>
        <taxon>Arundo</taxon>
    </lineage>
</organism>
<evidence type="ECO:0000256" key="1">
    <source>
        <dbReference type="SAM" id="MobiDB-lite"/>
    </source>
</evidence>
<name>A0A0A9EZ89_ARUDO</name>
<feature type="compositionally biased region" description="Acidic residues" evidence="1">
    <location>
        <begin position="12"/>
        <end position="23"/>
    </location>
</feature>
<reference evidence="2" key="1">
    <citation type="submission" date="2014-09" db="EMBL/GenBank/DDBJ databases">
        <authorList>
            <person name="Magalhaes I.L.F."/>
            <person name="Oliveira U."/>
            <person name="Santos F.R."/>
            <person name="Vidigal T.H.D.A."/>
            <person name="Brescovit A.D."/>
            <person name="Santos A.J."/>
        </authorList>
    </citation>
    <scope>NUCLEOTIDE SEQUENCE</scope>
    <source>
        <tissue evidence="2">Shoot tissue taken approximately 20 cm above the soil surface</tissue>
    </source>
</reference>
<feature type="region of interest" description="Disordered" evidence="1">
    <location>
        <begin position="1"/>
        <end position="67"/>
    </location>
</feature>
<protein>
    <submittedName>
        <fullName evidence="2">Uncharacterized protein</fullName>
    </submittedName>
</protein>
<feature type="compositionally biased region" description="Polar residues" evidence="1">
    <location>
        <begin position="54"/>
        <end position="66"/>
    </location>
</feature>
<sequence>MLDPPRGRREEDEGGAGEMVEELGWDRGCSPHHPPVKKNSKATTPPRHIEATTDPPSGSPTDQAPRSQIEVAARPLMARIDFVCDWI</sequence>
<evidence type="ECO:0000313" key="2">
    <source>
        <dbReference type="EMBL" id="JAE05402.1"/>
    </source>
</evidence>
<dbReference type="AlphaFoldDB" id="A0A0A9EZ89"/>
<reference evidence="2" key="2">
    <citation type="journal article" date="2015" name="Data Brief">
        <title>Shoot transcriptome of the giant reed, Arundo donax.</title>
        <authorList>
            <person name="Barrero R.A."/>
            <person name="Guerrero F.D."/>
            <person name="Moolhuijzen P."/>
            <person name="Goolsby J.A."/>
            <person name="Tidwell J."/>
            <person name="Bellgard S.E."/>
            <person name="Bellgard M.I."/>
        </authorList>
    </citation>
    <scope>NUCLEOTIDE SEQUENCE</scope>
    <source>
        <tissue evidence="2">Shoot tissue taken approximately 20 cm above the soil surface</tissue>
    </source>
</reference>
<dbReference type="EMBL" id="GBRH01192494">
    <property type="protein sequence ID" value="JAE05402.1"/>
    <property type="molecule type" value="Transcribed_RNA"/>
</dbReference>